<evidence type="ECO:0000256" key="1">
    <source>
        <dbReference type="ARBA" id="ARBA00004651"/>
    </source>
</evidence>
<dbReference type="EMBL" id="BAAAQT010000001">
    <property type="protein sequence ID" value="GAA2170546.1"/>
    <property type="molecule type" value="Genomic_DNA"/>
</dbReference>
<keyword evidence="3" id="KW-0813">Transport</keyword>
<feature type="transmembrane region" description="Helical" evidence="8">
    <location>
        <begin position="411"/>
        <end position="436"/>
    </location>
</feature>
<dbReference type="InterPro" id="IPR002528">
    <property type="entry name" value="MATE_fam"/>
</dbReference>
<evidence type="ECO:0000313" key="10">
    <source>
        <dbReference type="Proteomes" id="UP001501599"/>
    </source>
</evidence>
<comment type="caution">
    <text evidence="9">The sequence shown here is derived from an EMBL/GenBank/DDBJ whole genome shotgun (WGS) entry which is preliminary data.</text>
</comment>
<feature type="transmembrane region" description="Helical" evidence="8">
    <location>
        <begin position="384"/>
        <end position="405"/>
    </location>
</feature>
<feature type="transmembrane region" description="Helical" evidence="8">
    <location>
        <begin position="236"/>
        <end position="262"/>
    </location>
</feature>
<proteinExistence type="inferred from homology"/>
<keyword evidence="5 8" id="KW-0812">Transmembrane</keyword>
<feature type="transmembrane region" description="Helical" evidence="8">
    <location>
        <begin position="168"/>
        <end position="187"/>
    </location>
</feature>
<keyword evidence="6 8" id="KW-1133">Transmembrane helix</keyword>
<dbReference type="Pfam" id="PF01554">
    <property type="entry name" value="MatE"/>
    <property type="match status" value="2"/>
</dbReference>
<feature type="transmembrane region" description="Helical" evidence="8">
    <location>
        <begin position="274"/>
        <end position="295"/>
    </location>
</feature>
<gene>
    <name evidence="9" type="ORF">GCM10009846_01330</name>
</gene>
<feature type="transmembrane region" description="Helical" evidence="8">
    <location>
        <begin position="193"/>
        <end position="216"/>
    </location>
</feature>
<comment type="similarity">
    <text evidence="2">Belongs to the multi antimicrobial extrusion (MATE) (TC 2.A.66.1) family.</text>
</comment>
<evidence type="ECO:0000256" key="5">
    <source>
        <dbReference type="ARBA" id="ARBA00022692"/>
    </source>
</evidence>
<feature type="transmembrane region" description="Helical" evidence="8">
    <location>
        <begin position="51"/>
        <end position="74"/>
    </location>
</feature>
<keyword evidence="4" id="KW-1003">Cell membrane</keyword>
<feature type="transmembrane region" description="Helical" evidence="8">
    <location>
        <begin position="95"/>
        <end position="117"/>
    </location>
</feature>
<dbReference type="PIRSF" id="PIRSF006603">
    <property type="entry name" value="DinF"/>
    <property type="match status" value="1"/>
</dbReference>
<evidence type="ECO:0000313" key="9">
    <source>
        <dbReference type="EMBL" id="GAA2170546.1"/>
    </source>
</evidence>
<accession>A0ABN3AIY8</accession>
<dbReference type="Proteomes" id="UP001501599">
    <property type="component" value="Unassembled WGS sequence"/>
</dbReference>
<name>A0ABN3AIY8_9MICO</name>
<feature type="transmembrane region" description="Helical" evidence="8">
    <location>
        <begin position="351"/>
        <end position="372"/>
    </location>
</feature>
<dbReference type="InterPro" id="IPR044644">
    <property type="entry name" value="DinF-like"/>
</dbReference>
<evidence type="ECO:0000256" key="8">
    <source>
        <dbReference type="SAM" id="Phobius"/>
    </source>
</evidence>
<sequence>MSERTTSTRAERRLLDRDIVALALPALGALVAEPAFLLVDTALVGHLGAAQLAGVGLGATVLQTAVGLLIFLAYGTTPAVARRLGAGDRPGAIRAGIDGIWLAIVVGAVLLLAVPLARPLVALFGAAGDVTGHGATYLGISILGLPAMLVVLAATGLLRGLQDTRTPLVVAGAGFTANAILNVVLIYGLDLGVAGSAIGTVVAQWGMAAFFLAFAIREARRERVSLRPSLAAVGRVAGVGVWLLLRTLSLRVALIATTAVATQQGTEVLAATQVAFALFSTLAFALDALAIAGQAMLGKALGAGDAALARRITRRLVRWGLVSGCMLGAAMLALAWVVGGAFTSDPAVIGLLPWALVPLALAQPLAGFVFVLDGVLIGAGDARYLAWTGLVNLALYLPLLLLALLPAVPHGAAALAVVWVAFGFGFLGARALTLGLRARSDAWMMLGATR</sequence>
<evidence type="ECO:0000256" key="3">
    <source>
        <dbReference type="ARBA" id="ARBA00022448"/>
    </source>
</evidence>
<evidence type="ECO:0000256" key="2">
    <source>
        <dbReference type="ARBA" id="ARBA00010199"/>
    </source>
</evidence>
<feature type="transmembrane region" description="Helical" evidence="8">
    <location>
        <begin position="137"/>
        <end position="161"/>
    </location>
</feature>
<comment type="subcellular location">
    <subcellularLocation>
        <location evidence="1">Cell membrane</location>
        <topology evidence="1">Multi-pass membrane protein</topology>
    </subcellularLocation>
</comment>
<feature type="transmembrane region" description="Helical" evidence="8">
    <location>
        <begin position="20"/>
        <end position="39"/>
    </location>
</feature>
<evidence type="ECO:0000256" key="7">
    <source>
        <dbReference type="ARBA" id="ARBA00023136"/>
    </source>
</evidence>
<dbReference type="RefSeq" id="WP_344339292.1">
    <property type="nucleotide sequence ID" value="NZ_BAAAQT010000001.1"/>
</dbReference>
<protein>
    <submittedName>
        <fullName evidence="9">MATE family efflux transporter</fullName>
    </submittedName>
</protein>
<dbReference type="PANTHER" id="PTHR42893">
    <property type="entry name" value="PROTEIN DETOXIFICATION 44, CHLOROPLASTIC-RELATED"/>
    <property type="match status" value="1"/>
</dbReference>
<organism evidence="9 10">
    <name type="scientific">Agrococcus versicolor</name>
    <dbReference type="NCBI Taxonomy" id="501482"/>
    <lineage>
        <taxon>Bacteria</taxon>
        <taxon>Bacillati</taxon>
        <taxon>Actinomycetota</taxon>
        <taxon>Actinomycetes</taxon>
        <taxon>Micrococcales</taxon>
        <taxon>Microbacteriaceae</taxon>
        <taxon>Agrococcus</taxon>
    </lineage>
</organism>
<evidence type="ECO:0000256" key="4">
    <source>
        <dbReference type="ARBA" id="ARBA00022475"/>
    </source>
</evidence>
<keyword evidence="10" id="KW-1185">Reference proteome</keyword>
<evidence type="ECO:0000256" key="6">
    <source>
        <dbReference type="ARBA" id="ARBA00022989"/>
    </source>
</evidence>
<dbReference type="NCBIfam" id="TIGR00797">
    <property type="entry name" value="matE"/>
    <property type="match status" value="1"/>
</dbReference>
<reference evidence="10" key="1">
    <citation type="journal article" date="2019" name="Int. J. Syst. Evol. Microbiol.">
        <title>The Global Catalogue of Microorganisms (GCM) 10K type strain sequencing project: providing services to taxonomists for standard genome sequencing and annotation.</title>
        <authorList>
            <consortium name="The Broad Institute Genomics Platform"/>
            <consortium name="The Broad Institute Genome Sequencing Center for Infectious Disease"/>
            <person name="Wu L."/>
            <person name="Ma J."/>
        </authorList>
    </citation>
    <scope>NUCLEOTIDE SEQUENCE [LARGE SCALE GENOMIC DNA]</scope>
    <source>
        <strain evidence="10">JCM 16026</strain>
    </source>
</reference>
<dbReference type="PANTHER" id="PTHR42893:SF46">
    <property type="entry name" value="PROTEIN DETOXIFICATION 44, CHLOROPLASTIC"/>
    <property type="match status" value="1"/>
</dbReference>
<dbReference type="InterPro" id="IPR048279">
    <property type="entry name" value="MdtK-like"/>
</dbReference>
<feature type="transmembrane region" description="Helical" evidence="8">
    <location>
        <begin position="316"/>
        <end position="339"/>
    </location>
</feature>
<keyword evidence="7 8" id="KW-0472">Membrane</keyword>
<dbReference type="CDD" id="cd13136">
    <property type="entry name" value="MATE_DinF_like"/>
    <property type="match status" value="1"/>
</dbReference>